<dbReference type="CDD" id="cd06890">
    <property type="entry name" value="PX_Bem1p"/>
    <property type="match status" value="1"/>
</dbReference>
<feature type="compositionally biased region" description="Basic residues" evidence="4">
    <location>
        <begin position="1"/>
        <end position="14"/>
    </location>
</feature>
<dbReference type="Gene3D" id="3.10.20.90">
    <property type="entry name" value="Phosphatidylinositol 3-kinase Catalytic Subunit, Chain A, domain 1"/>
    <property type="match status" value="1"/>
</dbReference>
<dbReference type="SMART" id="SM00312">
    <property type="entry name" value="PX"/>
    <property type="match status" value="1"/>
</dbReference>
<dbReference type="InterPro" id="IPR051228">
    <property type="entry name" value="NADPH_Oxidase/PX-Domain"/>
</dbReference>
<dbReference type="OrthoDB" id="548867at2759"/>
<dbReference type="CDD" id="cd11879">
    <property type="entry name" value="SH3_Bem1p_2"/>
    <property type="match status" value="1"/>
</dbReference>
<dbReference type="Gene3D" id="3.30.1520.10">
    <property type="entry name" value="Phox-like domain"/>
    <property type="match status" value="1"/>
</dbReference>
<dbReference type="InterPro" id="IPR001452">
    <property type="entry name" value="SH3_domain"/>
</dbReference>
<proteinExistence type="predicted"/>
<feature type="compositionally biased region" description="Polar residues" evidence="4">
    <location>
        <begin position="550"/>
        <end position="566"/>
    </location>
</feature>
<dbReference type="SMART" id="SM00326">
    <property type="entry name" value="SH3"/>
    <property type="match status" value="2"/>
</dbReference>
<dbReference type="Pfam" id="PF00787">
    <property type="entry name" value="PX"/>
    <property type="match status" value="1"/>
</dbReference>
<dbReference type="SUPFAM" id="SSF54277">
    <property type="entry name" value="CAD &amp; PB1 domains"/>
    <property type="match status" value="1"/>
</dbReference>
<organism evidence="7 8">
    <name type="scientific">Obba rivulosa</name>
    <dbReference type="NCBI Taxonomy" id="1052685"/>
    <lineage>
        <taxon>Eukaryota</taxon>
        <taxon>Fungi</taxon>
        <taxon>Dikarya</taxon>
        <taxon>Basidiomycota</taxon>
        <taxon>Agaricomycotina</taxon>
        <taxon>Agaricomycetes</taxon>
        <taxon>Polyporales</taxon>
        <taxon>Gelatoporiaceae</taxon>
        <taxon>Obba</taxon>
    </lineage>
</organism>
<dbReference type="GO" id="GO:0000747">
    <property type="term" value="P:conjugation with cellular fusion"/>
    <property type="evidence" value="ECO:0007669"/>
    <property type="project" value="TreeGrafter"/>
</dbReference>
<dbReference type="InterPro" id="IPR035549">
    <property type="entry name" value="Bem1/Scd2_SH3_2"/>
</dbReference>
<dbReference type="Pfam" id="PF00018">
    <property type="entry name" value="SH3_1"/>
    <property type="match status" value="2"/>
</dbReference>
<dbReference type="PANTHER" id="PTHR15706:SF2">
    <property type="entry name" value="SH3 AND PX DOMAIN-CONTAINING PROTEIN 2A"/>
    <property type="match status" value="1"/>
</dbReference>
<feature type="region of interest" description="Disordered" evidence="4">
    <location>
        <begin position="101"/>
        <end position="120"/>
    </location>
</feature>
<evidence type="ECO:0000256" key="4">
    <source>
        <dbReference type="SAM" id="MobiDB-lite"/>
    </source>
</evidence>
<dbReference type="InterPro" id="IPR035548">
    <property type="entry name" value="Bem1/Scd2_SH3_1"/>
</dbReference>
<dbReference type="PANTHER" id="PTHR15706">
    <property type="entry name" value="SH3 MULTIPLE DOMAIN"/>
    <property type="match status" value="1"/>
</dbReference>
<feature type="region of interest" description="Disordered" evidence="4">
    <location>
        <begin position="1"/>
        <end position="22"/>
    </location>
</feature>
<keyword evidence="1 3" id="KW-0728">SH3 domain</keyword>
<evidence type="ECO:0000259" key="5">
    <source>
        <dbReference type="PROSITE" id="PS50002"/>
    </source>
</evidence>
<gene>
    <name evidence="7" type="ORF">OBBRIDRAFT_817708</name>
</gene>
<dbReference type="InterPro" id="IPR001683">
    <property type="entry name" value="PX_dom"/>
</dbReference>
<feature type="domain" description="PX" evidence="6">
    <location>
        <begin position="275"/>
        <end position="410"/>
    </location>
</feature>
<dbReference type="Gene3D" id="2.30.30.40">
    <property type="entry name" value="SH3 Domains"/>
    <property type="match status" value="2"/>
</dbReference>
<dbReference type="AlphaFoldDB" id="A0A8E2DPX5"/>
<feature type="domain" description="SH3" evidence="5">
    <location>
        <begin position="34"/>
        <end position="97"/>
    </location>
</feature>
<accession>A0A8E2DPX5</accession>
<keyword evidence="8" id="KW-1185">Reference proteome</keyword>
<dbReference type="SUPFAM" id="SSF50044">
    <property type="entry name" value="SH3-domain"/>
    <property type="match status" value="2"/>
</dbReference>
<evidence type="ECO:0000256" key="3">
    <source>
        <dbReference type="PROSITE-ProRule" id="PRU00192"/>
    </source>
</evidence>
<name>A0A8E2DPX5_9APHY</name>
<dbReference type="InterPro" id="IPR036871">
    <property type="entry name" value="PX_dom_sf"/>
</dbReference>
<dbReference type="SUPFAM" id="SSF64268">
    <property type="entry name" value="PX domain"/>
    <property type="match status" value="1"/>
</dbReference>
<evidence type="ECO:0000259" key="6">
    <source>
        <dbReference type="PROSITE" id="PS50195"/>
    </source>
</evidence>
<feature type="region of interest" description="Disordered" evidence="4">
    <location>
        <begin position="477"/>
        <end position="641"/>
    </location>
</feature>
<dbReference type="InterPro" id="IPR035550">
    <property type="entry name" value="Bem1/Scd2_PX"/>
</dbReference>
<evidence type="ECO:0000313" key="8">
    <source>
        <dbReference type="Proteomes" id="UP000250043"/>
    </source>
</evidence>
<feature type="region of interest" description="Disordered" evidence="4">
    <location>
        <begin position="453"/>
        <end position="472"/>
    </location>
</feature>
<feature type="compositionally biased region" description="Low complexity" evidence="4">
    <location>
        <begin position="510"/>
        <end position="523"/>
    </location>
</feature>
<dbReference type="GO" id="GO:0030674">
    <property type="term" value="F:protein-macromolecule adaptor activity"/>
    <property type="evidence" value="ECO:0007669"/>
    <property type="project" value="TreeGrafter"/>
</dbReference>
<feature type="compositionally biased region" description="Basic and acidic residues" evidence="4">
    <location>
        <begin position="569"/>
        <end position="584"/>
    </location>
</feature>
<feature type="domain" description="SH3" evidence="5">
    <location>
        <begin position="126"/>
        <end position="188"/>
    </location>
</feature>
<feature type="compositionally biased region" description="Low complexity" evidence="4">
    <location>
        <begin position="589"/>
        <end position="598"/>
    </location>
</feature>
<dbReference type="GO" id="GO:0005737">
    <property type="term" value="C:cytoplasm"/>
    <property type="evidence" value="ECO:0007669"/>
    <property type="project" value="TreeGrafter"/>
</dbReference>
<sequence length="723" mass="79450">MKTLRKSLHGHKDHHISSPVPLPSLSKPLGSIIPPKKVIRALNSHKATAPQELSFEKGDFFHVLKDVNDQGLWYEAHNPMSGARGLVPAYMFEEFQKGASTPRTPSVINPIRDSQSNGRPLSNSKVTAYYAVVIHDFVAERTDELEAKAGDAITVVAQSNREWFVAKPIGRLGRPGLIPVSFVEIRDPATGQPVEDVDALIDSGTLPRVEEWKQAMFKYKATSIALGVLDDQSAAASIAQTASAPKEPAVKVVAPTPQYQQTGPNVSRPVTPKVLPEGILLSAEVKSFHYEMDEYWFRVNAIFQPYGPSGSQSLPPARQLVLFRSYNDFYDFQVSLLDAFPYEAGRPDTATRILPYMPGPAELVDSEITVSRRAELDEYLHKLCELQRYARYILEHRFIREFLGLKPGDAEVEIEPRIEEIEALFEPSYADGETDANADVDYEAERVAQLRLSGKQDAQLDDGSDYDEGADVMGRAYDGESYDYGHRLPPRPAAGQDLPTIAPLRTKPRSASASVASAGQQVGYSHSRAESTSSYRRPSQAPPRAVSPHAPQSYSRTNSPLLSSPGNDRVSEAGRSRSSLEIDPYRLGSQSRSSLASSHDPSPVSVRSSEAASIATSATSASGGRSRSQSVATHNPPISANNPQTAFVKIKIFDRVSDDLIAIRVHPQVTHAQLMDKVQARLGAGVLNLRYRDSMNNELIGLEGDEDLTQWLESTERHVLYAE</sequence>
<feature type="compositionally biased region" description="Acidic residues" evidence="4">
    <location>
        <begin position="459"/>
        <end position="470"/>
    </location>
</feature>
<reference evidence="7 8" key="1">
    <citation type="submission" date="2016-07" db="EMBL/GenBank/DDBJ databases">
        <title>Draft genome of the white-rot fungus Obba rivulosa 3A-2.</title>
        <authorList>
            <consortium name="DOE Joint Genome Institute"/>
            <person name="Miettinen O."/>
            <person name="Riley R."/>
            <person name="Acob R."/>
            <person name="Barry K."/>
            <person name="Cullen D."/>
            <person name="De Vries R."/>
            <person name="Hainaut M."/>
            <person name="Hatakka A."/>
            <person name="Henrissat B."/>
            <person name="Hilden K."/>
            <person name="Kuo R."/>
            <person name="Labutti K."/>
            <person name="Lipzen A."/>
            <person name="Makela M.R."/>
            <person name="Sandor L."/>
            <person name="Spatafora J.W."/>
            <person name="Grigoriev I.V."/>
            <person name="Hibbett D.S."/>
        </authorList>
    </citation>
    <scope>NUCLEOTIDE SEQUENCE [LARGE SCALE GENOMIC DNA]</scope>
    <source>
        <strain evidence="7 8">3A-2</strain>
    </source>
</reference>
<evidence type="ECO:0000313" key="7">
    <source>
        <dbReference type="EMBL" id="OCH93571.1"/>
    </source>
</evidence>
<evidence type="ECO:0000256" key="1">
    <source>
        <dbReference type="ARBA" id="ARBA00022443"/>
    </source>
</evidence>
<evidence type="ECO:0000256" key="2">
    <source>
        <dbReference type="ARBA" id="ARBA00022737"/>
    </source>
</evidence>
<keyword evidence="2" id="KW-0677">Repeat</keyword>
<dbReference type="GO" id="GO:0043332">
    <property type="term" value="C:mating projection tip"/>
    <property type="evidence" value="ECO:0007669"/>
    <property type="project" value="TreeGrafter"/>
</dbReference>
<dbReference type="PROSITE" id="PS50002">
    <property type="entry name" value="SH3"/>
    <property type="match status" value="2"/>
</dbReference>
<dbReference type="InterPro" id="IPR036028">
    <property type="entry name" value="SH3-like_dom_sf"/>
</dbReference>
<dbReference type="GO" id="GO:0035091">
    <property type="term" value="F:phosphatidylinositol binding"/>
    <property type="evidence" value="ECO:0007669"/>
    <property type="project" value="InterPro"/>
</dbReference>
<feature type="compositionally biased region" description="Low complexity" evidence="4">
    <location>
        <begin position="608"/>
        <end position="632"/>
    </location>
</feature>
<dbReference type="PROSITE" id="PS50195">
    <property type="entry name" value="PX"/>
    <property type="match status" value="1"/>
</dbReference>
<dbReference type="Proteomes" id="UP000250043">
    <property type="component" value="Unassembled WGS sequence"/>
</dbReference>
<dbReference type="CDD" id="cd11878">
    <property type="entry name" value="SH3_Bem1p_1"/>
    <property type="match status" value="1"/>
</dbReference>
<dbReference type="EMBL" id="KV722353">
    <property type="protein sequence ID" value="OCH93571.1"/>
    <property type="molecule type" value="Genomic_DNA"/>
</dbReference>
<protein>
    <submittedName>
        <fullName evidence="7">Uncharacterized protein</fullName>
    </submittedName>
</protein>